<dbReference type="PANTHER" id="PTHR38165:SF1">
    <property type="entry name" value="GLUCANASE B"/>
    <property type="match status" value="1"/>
</dbReference>
<dbReference type="InterPro" id="IPR032477">
    <property type="entry name" value="Glyco_hydro_64"/>
</dbReference>
<proteinExistence type="inferred from homology"/>
<protein>
    <recommendedName>
        <fullName evidence="2">GH64 domain-containing protein</fullName>
    </recommendedName>
</protein>
<dbReference type="InterPro" id="IPR037398">
    <property type="entry name" value="Glyco_hydro_64_fam"/>
</dbReference>
<evidence type="ECO:0000259" key="2">
    <source>
        <dbReference type="PROSITE" id="PS52006"/>
    </source>
</evidence>
<dbReference type="Gene3D" id="2.60.110.10">
    <property type="entry name" value="Thaumatin"/>
    <property type="match status" value="1"/>
</dbReference>
<dbReference type="AlphaFoldDB" id="A0A5N6KNN5"/>
<feature type="domain" description="GH64" evidence="2">
    <location>
        <begin position="55"/>
        <end position="418"/>
    </location>
</feature>
<dbReference type="EMBL" id="VIBQ01000009">
    <property type="protein sequence ID" value="KAB8336699.1"/>
    <property type="molecule type" value="Genomic_DNA"/>
</dbReference>
<name>A0A5N6KNN5_9ROSI</name>
<dbReference type="InterPro" id="IPR042517">
    <property type="entry name" value="Glyco_hydro_64_N_2"/>
</dbReference>
<comment type="caution">
    <text evidence="3">The sequence shown here is derived from an EMBL/GenBank/DDBJ whole genome shotgun (WGS) entry which is preliminary data.</text>
</comment>
<dbReference type="OrthoDB" id="10058186at2759"/>
<dbReference type="Pfam" id="PF16483">
    <property type="entry name" value="Glyco_hydro_64"/>
    <property type="match status" value="1"/>
</dbReference>
<dbReference type="Proteomes" id="UP000327013">
    <property type="component" value="Unassembled WGS sequence"/>
</dbReference>
<gene>
    <name evidence="3" type="ORF">FH972_021009</name>
</gene>
<sequence>MGAAQALVMPSYAGLAIRDGPYNSTVVHPTNRRLTTKDNTFNSTFVTQSVQDAPAAPVTLALSNNLNGAGQINAYITGTDPTSGQVIFIKADGSVYQVPNPAQGEPTQQIDPASITIPLGAYGSVTNVVLSQYITSARVWFGVGDLWFGANYGDAGPGIAAPYVADPNDRSAGVNWGFAEFNWNAELFFANISYVDFVGLLVSLILTEQSGTVTKALGAPADGVNTVCQGLRTQHDTDGQPWDQLCVNDASGNLLRVISPAKLPSTDTGFANYWSAYVDQVYDSFASNPLTINTKTAAGDLTGTYNAGSGNLEFPGYSYAKPNAFDIWGCADGPYFQPPDDTARALVASLCAAFQRTTYLINGGNVQPNGVTDMSQYYAADPTNHYSKVVHAAEVDGRGYAFPYDDVVPDGGQDVAGTVAAADAQTLLLSVGAPPA</sequence>
<evidence type="ECO:0000313" key="3">
    <source>
        <dbReference type="EMBL" id="KAB8336699.1"/>
    </source>
</evidence>
<dbReference type="PROSITE" id="PS52006">
    <property type="entry name" value="GH64"/>
    <property type="match status" value="1"/>
</dbReference>
<comment type="similarity">
    <text evidence="1">Belongs to the thaumatin family.</text>
</comment>
<organism evidence="3 4">
    <name type="scientific">Carpinus fangiana</name>
    <dbReference type="NCBI Taxonomy" id="176857"/>
    <lineage>
        <taxon>Eukaryota</taxon>
        <taxon>Viridiplantae</taxon>
        <taxon>Streptophyta</taxon>
        <taxon>Embryophyta</taxon>
        <taxon>Tracheophyta</taxon>
        <taxon>Spermatophyta</taxon>
        <taxon>Magnoliopsida</taxon>
        <taxon>eudicotyledons</taxon>
        <taxon>Gunneridae</taxon>
        <taxon>Pentapetalae</taxon>
        <taxon>rosids</taxon>
        <taxon>fabids</taxon>
        <taxon>Fagales</taxon>
        <taxon>Betulaceae</taxon>
        <taxon>Carpinus</taxon>
    </lineage>
</organism>
<evidence type="ECO:0000256" key="1">
    <source>
        <dbReference type="ARBA" id="ARBA00010607"/>
    </source>
</evidence>
<evidence type="ECO:0000313" key="4">
    <source>
        <dbReference type="Proteomes" id="UP000327013"/>
    </source>
</evidence>
<dbReference type="InterPro" id="IPR037176">
    <property type="entry name" value="Osmotin/thaumatin-like_sf"/>
</dbReference>
<dbReference type="PANTHER" id="PTHR38165">
    <property type="match status" value="1"/>
</dbReference>
<reference evidence="3 4" key="1">
    <citation type="submission" date="2019-06" db="EMBL/GenBank/DDBJ databases">
        <title>A chromosomal-level reference genome of Carpinus fangiana (Coryloideae, Betulaceae).</title>
        <authorList>
            <person name="Yang X."/>
            <person name="Wang Z."/>
            <person name="Zhang L."/>
            <person name="Hao G."/>
            <person name="Liu J."/>
            <person name="Yang Y."/>
        </authorList>
    </citation>
    <scope>NUCLEOTIDE SEQUENCE [LARGE SCALE GENOMIC DNA]</scope>
    <source>
        <strain evidence="3">Cfa_2016G</strain>
        <tissue evidence="3">Leaf</tissue>
    </source>
</reference>
<keyword evidence="4" id="KW-1185">Reference proteome</keyword>
<accession>A0A5N6KNN5</accession>
<dbReference type="Gene3D" id="3.30.920.50">
    <property type="entry name" value="Beta-1,3-glucanase, C-terminal domain"/>
    <property type="match status" value="1"/>
</dbReference>